<evidence type="ECO:0000256" key="5">
    <source>
        <dbReference type="ARBA" id="ARBA00023159"/>
    </source>
</evidence>
<feature type="compositionally biased region" description="Polar residues" evidence="9">
    <location>
        <begin position="1886"/>
        <end position="1897"/>
    </location>
</feature>
<feature type="compositionally biased region" description="Basic residues" evidence="9">
    <location>
        <begin position="1109"/>
        <end position="1118"/>
    </location>
</feature>
<evidence type="ECO:0000313" key="12">
    <source>
        <dbReference type="Proteomes" id="UP001140011"/>
    </source>
</evidence>
<feature type="region of interest" description="Disordered" evidence="9">
    <location>
        <begin position="390"/>
        <end position="465"/>
    </location>
</feature>
<dbReference type="EMBL" id="JANBUH010000257">
    <property type="protein sequence ID" value="KAJ2752681.1"/>
    <property type="molecule type" value="Genomic_DNA"/>
</dbReference>
<feature type="region of interest" description="Disordered" evidence="9">
    <location>
        <begin position="513"/>
        <end position="605"/>
    </location>
</feature>
<evidence type="ECO:0000259" key="10">
    <source>
        <dbReference type="Pfam" id="PF06333"/>
    </source>
</evidence>
<dbReference type="GO" id="GO:0006357">
    <property type="term" value="P:regulation of transcription by RNA polymerase II"/>
    <property type="evidence" value="ECO:0007669"/>
    <property type="project" value="InterPro"/>
</dbReference>
<dbReference type="GO" id="GO:0003712">
    <property type="term" value="F:transcription coregulator activity"/>
    <property type="evidence" value="ECO:0007669"/>
    <property type="project" value="InterPro"/>
</dbReference>
<evidence type="ECO:0000256" key="4">
    <source>
        <dbReference type="ARBA" id="ARBA00023015"/>
    </source>
</evidence>
<gene>
    <name evidence="11" type="ORF">GGI19_003662</name>
</gene>
<feature type="compositionally biased region" description="Acidic residues" evidence="9">
    <location>
        <begin position="428"/>
        <end position="449"/>
    </location>
</feature>
<comment type="caution">
    <text evidence="11">The sequence shown here is derived from an EMBL/GenBank/DDBJ whole genome shotgun (WGS) entry which is preliminary data.</text>
</comment>
<accession>A0A9W8GZ80</accession>
<evidence type="ECO:0000256" key="6">
    <source>
        <dbReference type="ARBA" id="ARBA00023163"/>
    </source>
</evidence>
<comment type="similarity">
    <text evidence="2 8">Belongs to the Mediator complex subunit 13 family.</text>
</comment>
<sequence length="2668" mass="282135">MLAALETIATQPGSALAHNSVQPADISQTGQTVRLDVPDVWEVWVFHAVIPESQAIELVPIPSEFQVVDSGDIAWSSSSTVDSQGLTTDMASSKLGYSSTDQTRALLYRAWDNLIDRALLPLSIVRFGFRQWITLDGLPSSQSNTGASPSFAAKAEAKARVADKWKLPLTPPSPDPEFSSDALGFLAASSLLDCKSHSSSPPVTTTASSIDSSEEANAAMYVLRFSTALSSQGLVLQQSATAIDLLRPITDIEAALRRSPGSGSLPRTPDTPGRAGCFTPLASARVAPYALAAKVVSLPEEHLGDSEERILDAWSLIFGYPRKLLHTSALLSEHCDSYRPSSLAWITLNDDSEPMLYPRRLILVDRSSVSTISAVLSHGPMSLTTAEPIPVDISDQRPSDLAVFPEDPSLEPVGSKPSFSPKPSESSEREEGEDIEEGEEGEYDEEGEISDPPVSTPVAPRTMSADPDLDAVVDHFCTEAPPVLEQSLAAIRVSICQFQAELRIEQEAEEEARKREQLASNSGSKKEFPTLDSTIADGNKFSSANPKSTTATGGGTKKRQRSNTRDETPNKSRRKSVSTASASTKLTKANSTSTAAPMATPVSNDSTPLADGLIATTIPLSASISSIGPIGSSAVSGENIGGANTDIDMLFGETGVDEEAAGLVAGAVDLGAEGVMVGDDMGLGMSLGMGGIGDNLDVDMGGFTTSMFGVTDDDFDFFDSVPAANQQQQQQQQNFRTKAEPSVALPHMMNFDSMIVDSNPSSSAIQAPTDVPLSGALDMSANRPISALDASGMADQPMQDNMDDLFDEGMFDSFFGGPVSGAPLGDAVSISTPSLAVVKEEPAARENSSLDDSLTSVLNMTSENRGSGALDGPGGIAALGNMHIHSLSSPPGMASVASAETHIGTGDSMPAIAACVDFATPTSTKITPAPSADLQTPTPTMHSALGPKLLRADDDNDTSDPHIPMLAAAKTVPGSDNAGLQSVGHPDQKTSQASAQLASNMLYTAAVTAESLVKAKSNAVGSGGANRPARMNMTPRLYSSISTPYDNIGTSSRSWLQDHPTPVQTSGEAAAACSPDLDSPTVQYASLVEKSLNPVAWIKRVSARRIQHSAAVRRRRHSAAAGSISRTSAAPASRPPSVRQLRGWLSKYKARLLYAKDFVPSYIQLAKNADVGSDMTTTDAVAEIGGLSRTGAIGTDSSLATASGDVTTSTSLLPTSTSDLAQVEPASNLQYSSASAHCDDHSGEGYFSGIVQSEHRQSAMSFTSIINPRKRAPGHTHMPGTLAPSLSMADLHLAAAATVKSSESSMVPRSTRGSSRKMTTSERAIDGSWVPQWLFASRSMAELLAGPKLASALTWVAAADAVAQLVKQSLTLPADIYYRAEIHVGHDSVSSGSHGQSLSQLGSVSVSNLGARIGGLLMLGSGRHDTDNVLRIPHAPPMQHDSHEIHVSCTDNGSALRAAVSQWLAGIQQTDRWVEVVETISDWATCSPLLSRISTSYESQANGSALALEEATPLITAAVSTALVSFWGSSTDDYQREGAETEGLSLPAAAVTEGQLTLSKLLALENATTAPTAKYRGYVVKKRRIAASAPGSTGSNSGSVGDNNGIGGGTIVAPSGPGCIEPLIEARILVGAHGQEDVLLPSAGGGALKSRDAESIYIKRWRYAQRLAKRATLDARIASGEIEEAEEGEEREDGEDGPAVEEELTEAVEEDWPDPDSCSAEAEDSLRRVCIATNSVSLRWWSQMHMRPIGASKDVRWLAFVPPYFGPSTSSVAAGNMDVDGSEDEASASMREWCQTSRSVAEWYLGDVDSAYQAAHLGTHRPLGLHRVLDGTFTQLTEDNALHLYSGPGRAPTPLPPSQWSARLRYEAERLGQCMAHGWYTTSQLEQQKKSSGQQQLMAEGTLPRGGSGGRGDAASLLALPATTLVLYMMVPRSGELAMWLAMSEAACVARAAFADTLSSLIMRTSHGLPSSLSSSTMVGGTGVGSSRCVWPSLVVHPLALDSLADWYHGQRPGSVVVPSAQETAMAIYNRCPELVQPPAAHLAASSLLAPTSALGMGTGLASAVPATMTSRIALIMQSGRGRWTREQETSEFLGLAASSESRHAHSPALINNNSGGGRHSIVGTNGISALRTTSSSAQAKKGGGGGGRGIGERGGLVRRSGYYVYGTVDHQTPIASAYYDITGFVHRAYIISMPCTFPETSQGGVVAPATIAVSRACHRSDIVLEDDALPTSAACDAGNVPRTQPTMQFLPTTAGGSIARTSAYPAAPLRPSLSVPTIPASAIGEPPHQQQKQFADTLTSRIEEDVSSELDEVRVSFKPLGHPPPPRPNGQPAANGSLYSRLVSHPLRPNDHISTLHCVYTVVGRGTANTRQTWIAVCWCDERGEYVEHDVFADDTGRHQRTAAASSIYNDNGDDEISPAAAARIWRGCMRYQALSGGQLRVVLGEWQGMGHVQARAWREYATAWRLLQQHTQPAVHLCLVNIGTNPPDGLCLTRGAAAVVDDHEGNNGVVESEFSARLQCSLVLHGHQARLRFPAPWTMHSAGRSTLLEEPFAGSVQKPLHHACLPNASSPPAAVPCFCVQLLDVLNDPEDNIADAGKNKLELQTTRSILKQYFQLAWLRHAERDSPTPLSSTTSSSSALQWPVHFLPLPIGIIEDIRCALEHIFM</sequence>
<keyword evidence="5 8" id="KW-0010">Activator</keyword>
<dbReference type="GO" id="GO:0016592">
    <property type="term" value="C:mediator complex"/>
    <property type="evidence" value="ECO:0007669"/>
    <property type="project" value="InterPro"/>
</dbReference>
<keyword evidence="7 8" id="KW-0539">Nucleus</keyword>
<dbReference type="OrthoDB" id="5569585at2759"/>
<comment type="function">
    <text evidence="8">Component of the SRB8-11 complex. The SRB8-11 complex is a regulatory module of the Mediator complex which is itself involved in regulation of basal and activated RNA polymerase II-dependent transcription. The SRB8-11 complex may be involved in the transcriptional repression of a subset of genes regulated by Mediator. It may inhibit the association of the Mediator complex with RNA polymerase II to form the holoenzyme complex.</text>
</comment>
<feature type="region of interest" description="Disordered" evidence="9">
    <location>
        <begin position="972"/>
        <end position="993"/>
    </location>
</feature>
<evidence type="ECO:0000256" key="8">
    <source>
        <dbReference type="RuleBase" id="RU364134"/>
    </source>
</evidence>
<evidence type="ECO:0000256" key="7">
    <source>
        <dbReference type="ARBA" id="ARBA00023242"/>
    </source>
</evidence>
<evidence type="ECO:0000256" key="2">
    <source>
        <dbReference type="ARBA" id="ARBA00009354"/>
    </source>
</evidence>
<keyword evidence="12" id="KW-1185">Reference proteome</keyword>
<comment type="subcellular location">
    <subcellularLocation>
        <location evidence="1 8">Nucleus</location>
    </subcellularLocation>
</comment>
<proteinExistence type="inferred from homology"/>
<evidence type="ECO:0000256" key="1">
    <source>
        <dbReference type="ARBA" id="ARBA00004123"/>
    </source>
</evidence>
<comment type="subunit">
    <text evidence="8">Component of the SRB8-11 complex, which itself associates with the Mediator complex.</text>
</comment>
<dbReference type="Pfam" id="PF06333">
    <property type="entry name" value="Med13_C"/>
    <property type="match status" value="1"/>
</dbReference>
<keyword evidence="4 8" id="KW-0805">Transcription regulation</keyword>
<feature type="domain" description="Mediator complex subunit Med13 C-terminal" evidence="10">
    <location>
        <begin position="2352"/>
        <end position="2488"/>
    </location>
</feature>
<evidence type="ECO:0000256" key="9">
    <source>
        <dbReference type="SAM" id="MobiDB-lite"/>
    </source>
</evidence>
<dbReference type="Proteomes" id="UP001140011">
    <property type="component" value="Unassembled WGS sequence"/>
</dbReference>
<organism evidence="11 12">
    <name type="scientific">Coemansia pectinata</name>
    <dbReference type="NCBI Taxonomy" id="1052879"/>
    <lineage>
        <taxon>Eukaryota</taxon>
        <taxon>Fungi</taxon>
        <taxon>Fungi incertae sedis</taxon>
        <taxon>Zoopagomycota</taxon>
        <taxon>Kickxellomycotina</taxon>
        <taxon>Kickxellomycetes</taxon>
        <taxon>Kickxellales</taxon>
        <taxon>Kickxellaceae</taxon>
        <taxon>Coemansia</taxon>
    </lineage>
</organism>
<keyword evidence="3 8" id="KW-0678">Repressor</keyword>
<protein>
    <recommendedName>
        <fullName evidence="8">Mediator of RNA polymerase II transcription subunit 13</fullName>
    </recommendedName>
    <alternativeName>
        <fullName evidence="8">Mediator complex subunit 13</fullName>
    </alternativeName>
</protein>
<feature type="region of interest" description="Disordered" evidence="9">
    <location>
        <begin position="2317"/>
        <end position="2338"/>
    </location>
</feature>
<feature type="compositionally biased region" description="Polar residues" evidence="9">
    <location>
        <begin position="577"/>
        <end position="605"/>
    </location>
</feature>
<reference evidence="11" key="1">
    <citation type="submission" date="2022-07" db="EMBL/GenBank/DDBJ databases">
        <title>Phylogenomic reconstructions and comparative analyses of Kickxellomycotina fungi.</title>
        <authorList>
            <person name="Reynolds N.K."/>
            <person name="Stajich J.E."/>
            <person name="Barry K."/>
            <person name="Grigoriev I.V."/>
            <person name="Crous P."/>
            <person name="Smith M.E."/>
        </authorList>
    </citation>
    <scope>NUCLEOTIDE SEQUENCE</scope>
    <source>
        <strain evidence="11">BCRC 34297</strain>
    </source>
</reference>
<name>A0A9W8GZ80_9FUNG</name>
<dbReference type="InterPro" id="IPR009401">
    <property type="entry name" value="Med13_C"/>
</dbReference>
<evidence type="ECO:0000313" key="11">
    <source>
        <dbReference type="EMBL" id="KAJ2752681.1"/>
    </source>
</evidence>
<feature type="region of interest" description="Disordered" evidence="9">
    <location>
        <begin position="1109"/>
        <end position="1136"/>
    </location>
</feature>
<feature type="region of interest" description="Disordered" evidence="9">
    <location>
        <begin position="1051"/>
        <end position="1075"/>
    </location>
</feature>
<evidence type="ECO:0000256" key="3">
    <source>
        <dbReference type="ARBA" id="ARBA00022491"/>
    </source>
</evidence>
<keyword evidence="6 8" id="KW-0804">Transcription</keyword>
<feature type="region of interest" description="Disordered" evidence="9">
    <location>
        <begin position="1886"/>
        <end position="1910"/>
    </location>
</feature>
<feature type="region of interest" description="Disordered" evidence="9">
    <location>
        <begin position="1679"/>
        <end position="1720"/>
    </location>
</feature>
<feature type="compositionally biased region" description="Acidic residues" evidence="9">
    <location>
        <begin position="1681"/>
        <end position="1714"/>
    </location>
</feature>